<evidence type="ECO:0000256" key="1">
    <source>
        <dbReference type="SAM" id="MobiDB-lite"/>
    </source>
</evidence>
<organism evidence="2">
    <name type="scientific">marine metagenome</name>
    <dbReference type="NCBI Taxonomy" id="408172"/>
    <lineage>
        <taxon>unclassified sequences</taxon>
        <taxon>metagenomes</taxon>
        <taxon>ecological metagenomes</taxon>
    </lineage>
</organism>
<feature type="region of interest" description="Disordered" evidence="1">
    <location>
        <begin position="71"/>
        <end position="113"/>
    </location>
</feature>
<accession>A0A382IRR2</accession>
<feature type="non-terminal residue" evidence="2">
    <location>
        <position position="1"/>
    </location>
</feature>
<proteinExistence type="predicted"/>
<gene>
    <name evidence="2" type="ORF">METZ01_LOCUS254741</name>
</gene>
<protein>
    <submittedName>
        <fullName evidence="2">Uncharacterized protein</fullName>
    </submittedName>
</protein>
<reference evidence="2" key="1">
    <citation type="submission" date="2018-05" db="EMBL/GenBank/DDBJ databases">
        <authorList>
            <person name="Lanie J.A."/>
            <person name="Ng W.-L."/>
            <person name="Kazmierczak K.M."/>
            <person name="Andrzejewski T.M."/>
            <person name="Davidsen T.M."/>
            <person name="Wayne K.J."/>
            <person name="Tettelin H."/>
            <person name="Glass J.I."/>
            <person name="Rusch D."/>
            <person name="Podicherti R."/>
            <person name="Tsui H.-C.T."/>
            <person name="Winkler M.E."/>
        </authorList>
    </citation>
    <scope>NUCLEOTIDE SEQUENCE</scope>
</reference>
<dbReference type="EMBL" id="UINC01068915">
    <property type="protein sequence ID" value="SVC01887.1"/>
    <property type="molecule type" value="Genomic_DNA"/>
</dbReference>
<dbReference type="AlphaFoldDB" id="A0A382IRR2"/>
<evidence type="ECO:0000313" key="2">
    <source>
        <dbReference type="EMBL" id="SVC01887.1"/>
    </source>
</evidence>
<sequence length="113" mass="12811">KTVDMDLLRQRNELTQAVGNAQVNARGDELGPGGKIIRKKEEVLRDYYHNSSTMADEVAIKRTAVKEDVQEELAPTVQPKVAQPEVKKDEDWVEDTEGNFVRNEKKSKTRKSS</sequence>
<name>A0A382IRR2_9ZZZZ</name>